<dbReference type="PANTHER" id="PTHR12558:SF13">
    <property type="entry name" value="CELL DIVISION CYCLE PROTEIN 27 HOMOLOG"/>
    <property type="match status" value="1"/>
</dbReference>
<reference evidence="2 3" key="1">
    <citation type="submission" date="2022-12" db="EMBL/GenBank/DDBJ databases">
        <title>Two new species, Stenotrophomonas aracearum and Stenotrophomonas oahuensis, isolated from Anthurium (Araceae family) in Hawaii.</title>
        <authorList>
            <person name="Chunag S.C."/>
            <person name="Dobhal S."/>
            <person name="Alvarez A."/>
            <person name="Arif M."/>
        </authorList>
    </citation>
    <scope>NUCLEOTIDE SEQUENCE [LARGE SCALE GENOMIC DNA]</scope>
    <source>
        <strain evidence="2 3">A5588</strain>
    </source>
</reference>
<proteinExistence type="predicted"/>
<dbReference type="Gene3D" id="1.25.40.10">
    <property type="entry name" value="Tetratricopeptide repeat domain"/>
    <property type="match status" value="1"/>
</dbReference>
<protein>
    <submittedName>
        <fullName evidence="2">Tetratricopeptide repeat protein</fullName>
    </submittedName>
</protein>
<dbReference type="Pfam" id="PF13432">
    <property type="entry name" value="TPR_16"/>
    <property type="match status" value="2"/>
</dbReference>
<name>A0ABY9YCK1_9GAMM</name>
<accession>A0ABY9YCK1</accession>
<evidence type="ECO:0000313" key="2">
    <source>
        <dbReference type="EMBL" id="WNH48604.1"/>
    </source>
</evidence>
<dbReference type="RefSeq" id="WP_311183160.1">
    <property type="nucleotide sequence ID" value="NZ_CP115543.1"/>
</dbReference>
<evidence type="ECO:0000256" key="1">
    <source>
        <dbReference type="PROSITE-ProRule" id="PRU00339"/>
    </source>
</evidence>
<evidence type="ECO:0000313" key="3">
    <source>
        <dbReference type="Proteomes" id="UP001305421"/>
    </source>
</evidence>
<keyword evidence="1" id="KW-0802">TPR repeat</keyword>
<dbReference type="InterPro" id="IPR011990">
    <property type="entry name" value="TPR-like_helical_dom_sf"/>
</dbReference>
<keyword evidence="3" id="KW-1185">Reference proteome</keyword>
<dbReference type="PANTHER" id="PTHR12558">
    <property type="entry name" value="CELL DIVISION CYCLE 16,23,27"/>
    <property type="match status" value="1"/>
</dbReference>
<dbReference type="Proteomes" id="UP001305421">
    <property type="component" value="Chromosome"/>
</dbReference>
<dbReference type="SUPFAM" id="SSF48452">
    <property type="entry name" value="TPR-like"/>
    <property type="match status" value="2"/>
</dbReference>
<gene>
    <name evidence="2" type="ORF">PDM28_18405</name>
</gene>
<organism evidence="2 3">
    <name type="scientific">Stenotrophomonas aracearum</name>
    <dbReference type="NCBI Taxonomy" id="3003272"/>
    <lineage>
        <taxon>Bacteria</taxon>
        <taxon>Pseudomonadati</taxon>
        <taxon>Pseudomonadota</taxon>
        <taxon>Gammaproteobacteria</taxon>
        <taxon>Lysobacterales</taxon>
        <taxon>Lysobacteraceae</taxon>
        <taxon>Stenotrophomonas</taxon>
    </lineage>
</organism>
<feature type="repeat" description="TPR" evidence="1">
    <location>
        <begin position="264"/>
        <end position="297"/>
    </location>
</feature>
<dbReference type="EMBL" id="CP115543">
    <property type="protein sequence ID" value="WNH48604.1"/>
    <property type="molecule type" value="Genomic_DNA"/>
</dbReference>
<dbReference type="InterPro" id="IPR019734">
    <property type="entry name" value="TPR_rpt"/>
</dbReference>
<dbReference type="PROSITE" id="PS50005">
    <property type="entry name" value="TPR"/>
    <property type="match status" value="1"/>
</dbReference>
<sequence>MADELVLDGQPGDAYAVLADHPASKSPGFRHRLAQLSLSVGDYSAALHCLETLRSQYDSDVAVDHDYAFALMCLGRLDDAAVAAAAAQEKHGRNPSLQLLQGRLAMLAGDLTHAVAMLGALGAEHPADAQVQGVLALALFDNDELGRAQLHANAAVALQAHQHEALLVLGSLALRSEPAVALGYFQRAADTHPGSGRALSGLGQSQMLQGGMPDAERTLQQAARAMPEHLGTWHALAWSQLLQGNVVAAQASFEQSLAVDRNFGDTHGGLALVHALQGRRHEAEEALKRAFRLDPRSMTAQYAQVVLRSGRGEALLAQQGLASLLSSAGVEAGMPIPAFSDALMRILTGRAKPSR</sequence>
<dbReference type="SMART" id="SM00028">
    <property type="entry name" value="TPR"/>
    <property type="match status" value="5"/>
</dbReference>